<dbReference type="SMART" id="SM00382">
    <property type="entry name" value="AAA"/>
    <property type="match status" value="1"/>
</dbReference>
<dbReference type="Pfam" id="PF12169">
    <property type="entry name" value="DNA_pol3_gamma3"/>
    <property type="match status" value="1"/>
</dbReference>
<evidence type="ECO:0000256" key="6">
    <source>
        <dbReference type="ARBA" id="ARBA00022741"/>
    </source>
</evidence>
<dbReference type="PRINTS" id="PR00300">
    <property type="entry name" value="CLPPROTEASEA"/>
</dbReference>
<dbReference type="InterPro" id="IPR001270">
    <property type="entry name" value="ClpA/B"/>
</dbReference>
<dbReference type="Gene3D" id="1.10.8.60">
    <property type="match status" value="1"/>
</dbReference>
<dbReference type="InterPro" id="IPR012763">
    <property type="entry name" value="DNA_pol_III_sug/sutau_N"/>
</dbReference>
<evidence type="ECO:0000256" key="5">
    <source>
        <dbReference type="ARBA" id="ARBA00022723"/>
    </source>
</evidence>
<evidence type="ECO:0000256" key="4">
    <source>
        <dbReference type="ARBA" id="ARBA00022705"/>
    </source>
</evidence>
<dbReference type="NCBIfam" id="TIGR02397">
    <property type="entry name" value="dnaX_nterm"/>
    <property type="match status" value="1"/>
</dbReference>
<comment type="similarity">
    <text evidence="1 11">Belongs to the DnaX/STICHEL family.</text>
</comment>
<dbReference type="CDD" id="cd18137">
    <property type="entry name" value="HLD_clamp_pol_III_gamma_tau"/>
    <property type="match status" value="1"/>
</dbReference>
<gene>
    <name evidence="11" type="primary">dnaX</name>
    <name evidence="14" type="ORF">SAMN06296058_3069</name>
</gene>
<feature type="region of interest" description="Disordered" evidence="12">
    <location>
        <begin position="559"/>
        <end position="583"/>
    </location>
</feature>
<dbReference type="Pfam" id="PF13177">
    <property type="entry name" value="DNA_pol3_delta2"/>
    <property type="match status" value="1"/>
</dbReference>
<keyword evidence="6 11" id="KW-0547">Nucleotide-binding</keyword>
<dbReference type="SUPFAM" id="SSF52540">
    <property type="entry name" value="P-loop containing nucleoside triphosphate hydrolases"/>
    <property type="match status" value="1"/>
</dbReference>
<comment type="catalytic activity">
    <reaction evidence="10 11">
        <text>DNA(n) + a 2'-deoxyribonucleoside 5'-triphosphate = DNA(n+1) + diphosphate</text>
        <dbReference type="Rhea" id="RHEA:22508"/>
        <dbReference type="Rhea" id="RHEA-COMP:17339"/>
        <dbReference type="Rhea" id="RHEA-COMP:17340"/>
        <dbReference type="ChEBI" id="CHEBI:33019"/>
        <dbReference type="ChEBI" id="CHEBI:61560"/>
        <dbReference type="ChEBI" id="CHEBI:173112"/>
        <dbReference type="EC" id="2.7.7.7"/>
    </reaction>
</comment>
<dbReference type="GO" id="GO:0006261">
    <property type="term" value="P:DNA-templated DNA replication"/>
    <property type="evidence" value="ECO:0007669"/>
    <property type="project" value="TreeGrafter"/>
</dbReference>
<dbReference type="AlphaFoldDB" id="A0A1T5LV09"/>
<evidence type="ECO:0000256" key="2">
    <source>
        <dbReference type="ARBA" id="ARBA00022679"/>
    </source>
</evidence>
<keyword evidence="3 11" id="KW-0548">Nucleotidyltransferase</keyword>
<name>A0A1T5LV09_9GAMM</name>
<reference evidence="14 15" key="1">
    <citation type="submission" date="2017-02" db="EMBL/GenBank/DDBJ databases">
        <authorList>
            <person name="Peterson S.W."/>
        </authorList>
    </citation>
    <scope>NUCLEOTIDE SEQUENCE [LARGE SCALE GENOMIC DNA]</scope>
    <source>
        <strain evidence="14 15">P15</strain>
    </source>
</reference>
<organism evidence="14 15">
    <name type="scientific">Pseudoxanthomonas indica</name>
    <dbReference type="NCBI Taxonomy" id="428993"/>
    <lineage>
        <taxon>Bacteria</taxon>
        <taxon>Pseudomonadati</taxon>
        <taxon>Pseudomonadota</taxon>
        <taxon>Gammaproteobacteria</taxon>
        <taxon>Lysobacterales</taxon>
        <taxon>Lysobacteraceae</taxon>
        <taxon>Pseudoxanthomonas</taxon>
    </lineage>
</organism>
<evidence type="ECO:0000313" key="15">
    <source>
        <dbReference type="Proteomes" id="UP000190341"/>
    </source>
</evidence>
<feature type="compositionally biased region" description="Basic and acidic residues" evidence="12">
    <location>
        <begin position="561"/>
        <end position="571"/>
    </location>
</feature>
<accession>A0A1T5LV09</accession>
<dbReference type="PANTHER" id="PTHR11669:SF0">
    <property type="entry name" value="PROTEIN STICHEL-LIKE 2"/>
    <property type="match status" value="1"/>
</dbReference>
<dbReference type="GO" id="GO:0005524">
    <property type="term" value="F:ATP binding"/>
    <property type="evidence" value="ECO:0007669"/>
    <property type="project" value="UniProtKB-KW"/>
</dbReference>
<dbReference type="FunFam" id="1.20.272.10:FF:000003">
    <property type="entry name" value="DNA polymerase III subunit gamma/tau"/>
    <property type="match status" value="1"/>
</dbReference>
<feature type="domain" description="AAA+ ATPase" evidence="13">
    <location>
        <begin position="37"/>
        <end position="188"/>
    </location>
</feature>
<dbReference type="FunFam" id="3.40.50.300:FF:000014">
    <property type="entry name" value="DNA polymerase III subunit gamma/tau"/>
    <property type="match status" value="1"/>
</dbReference>
<dbReference type="InterPro" id="IPR008921">
    <property type="entry name" value="DNA_pol3_clamp-load_cplx_C"/>
</dbReference>
<dbReference type="GO" id="GO:0003887">
    <property type="term" value="F:DNA-directed DNA polymerase activity"/>
    <property type="evidence" value="ECO:0007669"/>
    <property type="project" value="UniProtKB-KW"/>
</dbReference>
<feature type="compositionally biased region" description="Low complexity" evidence="12">
    <location>
        <begin position="378"/>
        <end position="410"/>
    </location>
</feature>
<dbReference type="EC" id="2.7.7.7" evidence="11"/>
<keyword evidence="15" id="KW-1185">Reference proteome</keyword>
<proteinExistence type="inferred from homology"/>
<feature type="compositionally biased region" description="Low complexity" evidence="12">
    <location>
        <begin position="455"/>
        <end position="467"/>
    </location>
</feature>
<evidence type="ECO:0000256" key="12">
    <source>
        <dbReference type="SAM" id="MobiDB-lite"/>
    </source>
</evidence>
<keyword evidence="8 11" id="KW-0067">ATP-binding</keyword>
<keyword evidence="5" id="KW-0479">Metal-binding</keyword>
<keyword evidence="7" id="KW-0862">Zinc</keyword>
<dbReference type="STRING" id="428993.SAMN06296058_3069"/>
<comment type="function">
    <text evidence="11">DNA polymerase III is a complex, multichain enzyme responsible for most of the replicative synthesis in bacteria. This DNA polymerase also exhibits 3' to 5' exonuclease activity.</text>
</comment>
<dbReference type="Gene3D" id="1.20.272.10">
    <property type="match status" value="1"/>
</dbReference>
<dbReference type="RefSeq" id="WP_079725407.1">
    <property type="nucleotide sequence ID" value="NZ_BMCL01000001.1"/>
</dbReference>
<evidence type="ECO:0000256" key="11">
    <source>
        <dbReference type="RuleBase" id="RU364063"/>
    </source>
</evidence>
<dbReference type="Proteomes" id="UP000190341">
    <property type="component" value="Unassembled WGS sequence"/>
</dbReference>
<evidence type="ECO:0000256" key="7">
    <source>
        <dbReference type="ARBA" id="ARBA00022833"/>
    </source>
</evidence>
<dbReference type="InterPro" id="IPR045085">
    <property type="entry name" value="HLD_clamp_pol_III_gamma_tau"/>
</dbReference>
<dbReference type="FunFam" id="1.10.8.60:FF:000013">
    <property type="entry name" value="DNA polymerase III subunit gamma/tau"/>
    <property type="match status" value="1"/>
</dbReference>
<dbReference type="SUPFAM" id="SSF48019">
    <property type="entry name" value="post-AAA+ oligomerization domain-like"/>
    <property type="match status" value="1"/>
</dbReference>
<dbReference type="InterPro" id="IPR003593">
    <property type="entry name" value="AAA+_ATPase"/>
</dbReference>
<dbReference type="InterPro" id="IPR050238">
    <property type="entry name" value="DNA_Rep/Repair_Clamp_Loader"/>
</dbReference>
<dbReference type="NCBIfam" id="NF005942">
    <property type="entry name" value="PRK07994.1"/>
    <property type="match status" value="1"/>
</dbReference>
<dbReference type="PANTHER" id="PTHR11669">
    <property type="entry name" value="REPLICATION FACTOR C / DNA POLYMERASE III GAMMA-TAU SUBUNIT"/>
    <property type="match status" value="1"/>
</dbReference>
<keyword evidence="2 11" id="KW-0808">Transferase</keyword>
<dbReference type="InterPro" id="IPR027417">
    <property type="entry name" value="P-loop_NTPase"/>
</dbReference>
<evidence type="ECO:0000259" key="13">
    <source>
        <dbReference type="SMART" id="SM00382"/>
    </source>
</evidence>
<dbReference type="GO" id="GO:0046872">
    <property type="term" value="F:metal ion binding"/>
    <property type="evidence" value="ECO:0007669"/>
    <property type="project" value="UniProtKB-KW"/>
</dbReference>
<protein>
    <recommendedName>
        <fullName evidence="11">DNA polymerase III subunit gamma/tau</fullName>
        <ecNumber evidence="11">2.7.7.7</ecNumber>
    </recommendedName>
</protein>
<comment type="subunit">
    <text evidence="11">DNA polymerase III contains a core (composed of alpha, epsilon and theta chains) that associates with a tau subunit. This core dimerizes to form the POLIII' complex. PolIII' associates with the gamma complex (composed of gamma, delta, delta', psi and chi chains) and with the beta chain to form the complete DNA polymerase III complex.</text>
</comment>
<dbReference type="Gene3D" id="3.30.300.150">
    <property type="entry name" value="DNA polymerase III, tau subunit, domain V"/>
    <property type="match status" value="1"/>
</dbReference>
<dbReference type="OrthoDB" id="9810148at2"/>
<evidence type="ECO:0000313" key="14">
    <source>
        <dbReference type="EMBL" id="SKC79439.1"/>
    </source>
</evidence>
<sequence length="607" mass="64858">MSYLVLARKWRPKRFAELVGQEHVVRALTNALDTGRVHHAFLFTGTRGVGKTTIARIFAKSLNCEKGTSADPCGECGACRDIDAGRYIDLLEIDAASNTGVDDVREVIENAQYMPSRGKFKVYLIDEVHMLSKAAFNALLKTLEEPPEHVKFLLATTDPQKLPVTVLSRCLQFNLKRLDEPQIGGQITRILAAEGIEADEGAVRQIAHAADGSLRDGLSLLDQAIAYAGGALRDDGVRTMLGTVDRTQVGAMLDALAEGDGDRLLKVIAALADFSPDWDGVLDALAEALHRVQVRQLVPGAATELEGIDADNFAERLRPEVVQLWYQMALGGRRDLPLAPSARAGFEMTVLRMLAFRPAAGGEGKREAAPANAGSGRATASTSTASAAPTASANTASAPKPASPATVAPANGHDSPPWPEPEATHQRQPIAPSQATAPPPVERAAPVAPRPAPVATPAATAPTNEPAAVEASFSSDIGITNAEVWLHFASSNELKGATRQLVENAAFAGYSHGVLQLSLDAGFDYLRSDRAVRDLGEAIAQRYGVAPKISFLGAAQGSETLRQRSDRERGEQQVSAEQDFLQHPDVQRLMQQHGAKVVPDSIRPYEE</sequence>
<feature type="region of interest" description="Disordered" evidence="12">
    <location>
        <begin position="361"/>
        <end position="467"/>
    </location>
</feature>
<dbReference type="GO" id="GO:0009360">
    <property type="term" value="C:DNA polymerase III complex"/>
    <property type="evidence" value="ECO:0007669"/>
    <property type="project" value="InterPro"/>
</dbReference>
<dbReference type="InterPro" id="IPR038249">
    <property type="entry name" value="PolIII_tau_V_sf"/>
</dbReference>
<dbReference type="Pfam" id="PF22608">
    <property type="entry name" value="DNAX_ATPase_lid"/>
    <property type="match status" value="1"/>
</dbReference>
<evidence type="ECO:0000256" key="10">
    <source>
        <dbReference type="ARBA" id="ARBA00049244"/>
    </source>
</evidence>
<keyword evidence="4 11" id="KW-0235">DNA replication</keyword>
<keyword evidence="9 11" id="KW-0239">DNA-directed DNA polymerase</keyword>
<dbReference type="Gene3D" id="3.40.50.300">
    <property type="entry name" value="P-loop containing nucleotide triphosphate hydrolases"/>
    <property type="match status" value="1"/>
</dbReference>
<evidence type="ECO:0000256" key="9">
    <source>
        <dbReference type="ARBA" id="ARBA00022932"/>
    </source>
</evidence>
<evidence type="ECO:0000256" key="8">
    <source>
        <dbReference type="ARBA" id="ARBA00022840"/>
    </source>
</evidence>
<evidence type="ECO:0000256" key="3">
    <source>
        <dbReference type="ARBA" id="ARBA00022695"/>
    </source>
</evidence>
<dbReference type="CDD" id="cd00009">
    <property type="entry name" value="AAA"/>
    <property type="match status" value="1"/>
</dbReference>
<dbReference type="GO" id="GO:0003677">
    <property type="term" value="F:DNA binding"/>
    <property type="evidence" value="ECO:0007669"/>
    <property type="project" value="InterPro"/>
</dbReference>
<dbReference type="InterPro" id="IPR022754">
    <property type="entry name" value="DNA_pol_III_gamma-3"/>
</dbReference>
<dbReference type="EMBL" id="FUZV01000002">
    <property type="protein sequence ID" value="SKC79439.1"/>
    <property type="molecule type" value="Genomic_DNA"/>
</dbReference>
<evidence type="ECO:0000256" key="1">
    <source>
        <dbReference type="ARBA" id="ARBA00006360"/>
    </source>
</evidence>